<dbReference type="AlphaFoldDB" id="A0A176VDD5"/>
<feature type="compositionally biased region" description="Basic and acidic residues" evidence="2">
    <location>
        <begin position="81"/>
        <end position="90"/>
    </location>
</feature>
<evidence type="ECO:0000313" key="4">
    <source>
        <dbReference type="EMBL" id="OAE18938.1"/>
    </source>
</evidence>
<proteinExistence type="predicted"/>
<feature type="region of interest" description="Disordered" evidence="2">
    <location>
        <begin position="81"/>
        <end position="129"/>
    </location>
</feature>
<dbReference type="GO" id="GO:0051726">
    <property type="term" value="P:regulation of cell cycle"/>
    <property type="evidence" value="ECO:0007669"/>
    <property type="project" value="InterPro"/>
</dbReference>
<dbReference type="EMBL" id="LVLJ01003973">
    <property type="protein sequence ID" value="OAE18938.1"/>
    <property type="molecule type" value="Genomic_DNA"/>
</dbReference>
<gene>
    <name evidence="4" type="ORF">AXG93_1976s1450</name>
</gene>
<evidence type="ECO:0000256" key="1">
    <source>
        <dbReference type="ARBA" id="ARBA00023013"/>
    </source>
</evidence>
<protein>
    <recommendedName>
        <fullName evidence="3">Cyclin-dependent kinase inhibitor domain-containing protein</fullName>
    </recommendedName>
</protein>
<feature type="compositionally biased region" description="Basic and acidic residues" evidence="2">
    <location>
        <begin position="175"/>
        <end position="188"/>
    </location>
</feature>
<evidence type="ECO:0000313" key="5">
    <source>
        <dbReference type="Proteomes" id="UP000077202"/>
    </source>
</evidence>
<feature type="domain" description="Cyclin-dependent kinase inhibitor" evidence="3">
    <location>
        <begin position="331"/>
        <end position="354"/>
    </location>
</feature>
<feature type="region of interest" description="Disordered" evidence="2">
    <location>
        <begin position="281"/>
        <end position="301"/>
    </location>
</feature>
<feature type="compositionally biased region" description="Polar residues" evidence="2">
    <location>
        <begin position="148"/>
        <end position="166"/>
    </location>
</feature>
<dbReference type="InterPro" id="IPR044898">
    <property type="entry name" value="CDI_dom_sf"/>
</dbReference>
<dbReference type="GO" id="GO:0004861">
    <property type="term" value="F:cyclin-dependent protein serine/threonine kinase inhibitor activity"/>
    <property type="evidence" value="ECO:0007669"/>
    <property type="project" value="InterPro"/>
</dbReference>
<feature type="region of interest" description="Disordered" evidence="2">
    <location>
        <begin position="142"/>
        <end position="188"/>
    </location>
</feature>
<dbReference type="InterPro" id="IPR003175">
    <property type="entry name" value="CDI_dom"/>
</dbReference>
<dbReference type="Pfam" id="PF02234">
    <property type="entry name" value="CDI"/>
    <property type="match status" value="1"/>
</dbReference>
<reference evidence="4" key="1">
    <citation type="submission" date="2016-03" db="EMBL/GenBank/DDBJ databases">
        <title>Mechanisms controlling the formation of the plant cell surface in tip-growing cells are functionally conserved among land plants.</title>
        <authorList>
            <person name="Honkanen S."/>
            <person name="Jones V.A."/>
            <person name="Morieri G."/>
            <person name="Champion C."/>
            <person name="Hetherington A.J."/>
            <person name="Kelly S."/>
            <person name="Saint-Marcoux D."/>
            <person name="Proust H."/>
            <person name="Prescott H."/>
            <person name="Dolan L."/>
        </authorList>
    </citation>
    <scope>NUCLEOTIDE SEQUENCE [LARGE SCALE GENOMIC DNA]</scope>
    <source>
        <tissue evidence="4">Whole gametophyte</tissue>
    </source>
</reference>
<dbReference type="Proteomes" id="UP000077202">
    <property type="component" value="Unassembled WGS sequence"/>
</dbReference>
<accession>A0A176VDD5</accession>
<dbReference type="GO" id="GO:0005634">
    <property type="term" value="C:nucleus"/>
    <property type="evidence" value="ECO:0007669"/>
    <property type="project" value="InterPro"/>
</dbReference>
<organism evidence="4 5">
    <name type="scientific">Marchantia polymorpha subsp. ruderalis</name>
    <dbReference type="NCBI Taxonomy" id="1480154"/>
    <lineage>
        <taxon>Eukaryota</taxon>
        <taxon>Viridiplantae</taxon>
        <taxon>Streptophyta</taxon>
        <taxon>Embryophyta</taxon>
        <taxon>Marchantiophyta</taxon>
        <taxon>Marchantiopsida</taxon>
        <taxon>Marchantiidae</taxon>
        <taxon>Marchantiales</taxon>
        <taxon>Marchantiaceae</taxon>
        <taxon>Marchantia</taxon>
    </lineage>
</organism>
<evidence type="ECO:0000256" key="2">
    <source>
        <dbReference type="SAM" id="MobiDB-lite"/>
    </source>
</evidence>
<name>A0A176VDD5_MARPO</name>
<feature type="region of interest" description="Disordered" evidence="2">
    <location>
        <begin position="239"/>
        <end position="262"/>
    </location>
</feature>
<evidence type="ECO:0000259" key="3">
    <source>
        <dbReference type="Pfam" id="PF02234"/>
    </source>
</evidence>
<sequence>MDVAQDVRDVSLANENVVVSEQEQNFEGRSTNTQLQLQIAVSETVRSSNLVESLERKDETAKTDIEPGCEEKQILIAEMTKPTKSEESVTARDLSTNTSDEFRTGAEPPARRRLSIGTGSTSSRVTDAEGHLNRGELVVETKTRDEQTGASANNKRPAVSSPTITGSPVWWDANRLADPRETKRSGELMHRPRRGGIQHASTWPSFSRWESINCETRAQQPYSVQCSLIDVRLDGISDDSTSSMQIDPVPMSRSREASPEPTVISFEESQELVNRQSLGMRTKHHRTRPASAPRPVNDSVATCSQPDFLSWKLQIEKRNQERHGRTPPDRDFAERYNFDIHSDSPLKGRWEWEKMQQP</sequence>
<keyword evidence="1" id="KW-0649">Protein kinase inhibitor</keyword>
<dbReference type="Gene3D" id="4.10.365.10">
    <property type="entry name" value="p27"/>
    <property type="match status" value="1"/>
</dbReference>
<keyword evidence="5" id="KW-1185">Reference proteome</keyword>
<comment type="caution">
    <text evidence="4">The sequence shown here is derived from an EMBL/GenBank/DDBJ whole genome shotgun (WGS) entry which is preliminary data.</text>
</comment>